<keyword evidence="9" id="KW-1185">Reference proteome</keyword>
<dbReference type="GO" id="GO:0005829">
    <property type="term" value="C:cytosol"/>
    <property type="evidence" value="ECO:0007669"/>
    <property type="project" value="GOC"/>
</dbReference>
<dbReference type="GO" id="GO:0042147">
    <property type="term" value="P:retrograde transport, endosome to Golgi"/>
    <property type="evidence" value="ECO:0007669"/>
    <property type="project" value="InterPro"/>
</dbReference>
<dbReference type="AlphaFoldDB" id="A0A1E3PTI6"/>
<evidence type="ECO:0000313" key="9">
    <source>
        <dbReference type="Proteomes" id="UP000095009"/>
    </source>
</evidence>
<feature type="region of interest" description="Disordered" evidence="7">
    <location>
        <begin position="813"/>
        <end position="849"/>
    </location>
</feature>
<evidence type="ECO:0000256" key="5">
    <source>
        <dbReference type="ARBA" id="ARBA00023136"/>
    </source>
</evidence>
<keyword evidence="5" id="KW-0472">Membrane</keyword>
<gene>
    <name evidence="8" type="ORF">NADFUDRAFT_81502</name>
</gene>
<dbReference type="OrthoDB" id="10258141at2759"/>
<evidence type="ECO:0000256" key="6">
    <source>
        <dbReference type="PIRNR" id="PIRNR009375"/>
    </source>
</evidence>
<comment type="function">
    <text evidence="6">Plays a role in vesicular protein sorting.</text>
</comment>
<feature type="compositionally biased region" description="Basic and acidic residues" evidence="7">
    <location>
        <begin position="345"/>
        <end position="355"/>
    </location>
</feature>
<dbReference type="PIRSF" id="PIRSF009375">
    <property type="entry name" value="Retromer_Vps35"/>
    <property type="match status" value="1"/>
</dbReference>
<evidence type="ECO:0000313" key="8">
    <source>
        <dbReference type="EMBL" id="ODQ68598.1"/>
    </source>
</evidence>
<evidence type="ECO:0000256" key="2">
    <source>
        <dbReference type="ARBA" id="ARBA00006536"/>
    </source>
</evidence>
<dbReference type="STRING" id="857566.A0A1E3PTI6"/>
<accession>A0A1E3PTI6</accession>
<feature type="region of interest" description="Disordered" evidence="7">
    <location>
        <begin position="320"/>
        <end position="384"/>
    </location>
</feature>
<dbReference type="InterPro" id="IPR042491">
    <property type="entry name" value="Vps35_C"/>
</dbReference>
<name>A0A1E3PTI6_9ASCO</name>
<dbReference type="Proteomes" id="UP000095009">
    <property type="component" value="Unassembled WGS sequence"/>
</dbReference>
<dbReference type="EMBL" id="KV454406">
    <property type="protein sequence ID" value="ODQ68598.1"/>
    <property type="molecule type" value="Genomic_DNA"/>
</dbReference>
<keyword evidence="3 6" id="KW-0813">Transport</keyword>
<evidence type="ECO:0000256" key="4">
    <source>
        <dbReference type="ARBA" id="ARBA00022927"/>
    </source>
</evidence>
<dbReference type="InterPro" id="IPR005378">
    <property type="entry name" value="Vps35"/>
</dbReference>
<evidence type="ECO:0000256" key="1">
    <source>
        <dbReference type="ARBA" id="ARBA00004170"/>
    </source>
</evidence>
<comment type="similarity">
    <text evidence="2 6">Belongs to the VPS35 family.</text>
</comment>
<dbReference type="PANTHER" id="PTHR11099">
    <property type="entry name" value="VACUOLAR SORTING PROTEIN 35"/>
    <property type="match status" value="1"/>
</dbReference>
<comment type="subcellular location">
    <subcellularLocation>
        <location evidence="1">Membrane</location>
        <topology evidence="1">Peripheral membrane protein</topology>
    </subcellularLocation>
</comment>
<dbReference type="PANTHER" id="PTHR11099:SF0">
    <property type="entry name" value="VACUOLAR PROTEIN SORTING-ASSOCIATED PROTEIN 35"/>
    <property type="match status" value="1"/>
</dbReference>
<feature type="compositionally biased region" description="Polar residues" evidence="7">
    <location>
        <begin position="356"/>
        <end position="378"/>
    </location>
</feature>
<evidence type="ECO:0000256" key="7">
    <source>
        <dbReference type="SAM" id="MobiDB-lite"/>
    </source>
</evidence>
<feature type="compositionally biased region" description="Polar residues" evidence="7">
    <location>
        <begin position="320"/>
        <end position="344"/>
    </location>
</feature>
<dbReference type="GO" id="GO:0006886">
    <property type="term" value="P:intracellular protein transport"/>
    <property type="evidence" value="ECO:0007669"/>
    <property type="project" value="TreeGrafter"/>
</dbReference>
<evidence type="ECO:0000256" key="3">
    <source>
        <dbReference type="ARBA" id="ARBA00022448"/>
    </source>
</evidence>
<protein>
    <recommendedName>
        <fullName evidence="6">Vacuolar protein sorting-associated protein 35</fullName>
    </recommendedName>
</protein>
<dbReference type="GO" id="GO:0030906">
    <property type="term" value="C:retromer, cargo-selective complex"/>
    <property type="evidence" value="ECO:0007669"/>
    <property type="project" value="InterPro"/>
</dbReference>
<proteinExistence type="inferred from homology"/>
<keyword evidence="4 6" id="KW-0653">Protein transport</keyword>
<dbReference type="Pfam" id="PF03635">
    <property type="entry name" value="Vps35"/>
    <property type="match status" value="1"/>
</dbReference>
<dbReference type="GO" id="GO:0005770">
    <property type="term" value="C:late endosome"/>
    <property type="evidence" value="ECO:0007669"/>
    <property type="project" value="TreeGrafter"/>
</dbReference>
<dbReference type="Gene3D" id="1.25.40.660">
    <property type="entry name" value="Vacuolar protein sorting-associated protein 35, helical subcomplex Vps35-C"/>
    <property type="match status" value="1"/>
</dbReference>
<reference evidence="8 9" key="1">
    <citation type="journal article" date="2016" name="Proc. Natl. Acad. Sci. U.S.A.">
        <title>Comparative genomics of biotechnologically important yeasts.</title>
        <authorList>
            <person name="Riley R."/>
            <person name="Haridas S."/>
            <person name="Wolfe K.H."/>
            <person name="Lopes M.R."/>
            <person name="Hittinger C.T."/>
            <person name="Goeker M."/>
            <person name="Salamov A.A."/>
            <person name="Wisecaver J.H."/>
            <person name="Long T.M."/>
            <person name="Calvey C.H."/>
            <person name="Aerts A.L."/>
            <person name="Barry K.W."/>
            <person name="Choi C."/>
            <person name="Clum A."/>
            <person name="Coughlan A.Y."/>
            <person name="Deshpande S."/>
            <person name="Douglass A.P."/>
            <person name="Hanson S.J."/>
            <person name="Klenk H.-P."/>
            <person name="LaButti K.M."/>
            <person name="Lapidus A."/>
            <person name="Lindquist E.A."/>
            <person name="Lipzen A.M."/>
            <person name="Meier-Kolthoff J.P."/>
            <person name="Ohm R.A."/>
            <person name="Otillar R.P."/>
            <person name="Pangilinan J.L."/>
            <person name="Peng Y."/>
            <person name="Rokas A."/>
            <person name="Rosa C.A."/>
            <person name="Scheuner C."/>
            <person name="Sibirny A.A."/>
            <person name="Slot J.C."/>
            <person name="Stielow J.B."/>
            <person name="Sun H."/>
            <person name="Kurtzman C.P."/>
            <person name="Blackwell M."/>
            <person name="Grigoriev I.V."/>
            <person name="Jeffries T.W."/>
        </authorList>
    </citation>
    <scope>NUCLEOTIDE SEQUENCE [LARGE SCALE GENOMIC DNA]</scope>
    <source>
        <strain evidence="8 9">DSM 6958</strain>
    </source>
</reference>
<organism evidence="8 9">
    <name type="scientific">Nadsonia fulvescens var. elongata DSM 6958</name>
    <dbReference type="NCBI Taxonomy" id="857566"/>
    <lineage>
        <taxon>Eukaryota</taxon>
        <taxon>Fungi</taxon>
        <taxon>Dikarya</taxon>
        <taxon>Ascomycota</taxon>
        <taxon>Saccharomycotina</taxon>
        <taxon>Dipodascomycetes</taxon>
        <taxon>Dipodascales</taxon>
        <taxon>Dipodascales incertae sedis</taxon>
        <taxon>Nadsonia</taxon>
    </lineage>
</organism>
<sequence length="979" mass="110211">MPSSSLDSSLAVIRQQEQLMRRCLDTKGRLMDALRHASLLLAELRANTLSPKQYYEVYMAAFDALSNLSVSLKDFHPGNHLADVYELVQYAGNIIPRLYLMITVGTAYMSVDDAPCREIMKDMMEMCRGVQHPIRGLFLRYYLSQKSKELLPVGSADTVQGNLNDSIQFILTNFVEMNKLWVRLQHQGHTRERNQRTLERQELQILVGSNLVRLSQLDGIDCEFYSEKILPAVLEQIVQCRDVLAQEYLLDVITQVFPDEFHLHTLKQFMNAIEHLNPGVSIKRIVGTMVDRLAKFSQREGDNERLEAKLRKELTLATTEKVGTSENSTEAVSSVPISTISQTETDSKGKEKPDDANSNENNDINEPISDTENQMTIENSKEDETIVNGIPRSIPLFEIVWKNVVTLLSSRELPLADTTSLLCSICRLSLFAYPENPENLSILFNYTLDTVIQPNKDTLDLHSNETSGNLLSLLMGPIDFYPKLVTVLKINGFNELLKSQSERTQKVIANGVIDTILKNPDSKIRHPEQAEGLFGLLSVIIKSSSSVIPNQSAQQEKQASSEYSKLSKIVHLLYNKDPDVNLKLIQIARNALLGGGADRLEYTFPALVTSTLKLVRRYARLRLNIIRYEQKHGEIDPTDEVKARIMKRKFNGETVFTITTKISATFKLTSRVISDLYYRQPSCSEKVLRLYVLAAQLADQVYLAPLSYEFFALAFQIYEESISDSRAQYQAVCVLIQALQGCRSFSSDGKSNGIGGSGSKDVSDDSDGNSYDTLITKCALYGSKLLKKVDQCRAVYLVSHLWWHEDYELGDDEQKDQQLESNEENSEAKTSGGTDSSSDEMAGKLRDTPLPFQDGKRVLECLQRSLRVADACMDSVMSVKLFVEILEQYIYYFERGNSFIEVKYVNGLIELITNTIESAANDDLNTNSLSMSGSINPILNGNSAGGGELEATKGHFHRVINYLESRREEEGGRFLELVW</sequence>